<proteinExistence type="inferred from homology"/>
<dbReference type="InterPro" id="IPR040528">
    <property type="entry name" value="Lectin-like"/>
</dbReference>
<dbReference type="Pfam" id="PF18560">
    <property type="entry name" value="Lectin_like"/>
    <property type="match status" value="1"/>
</dbReference>
<feature type="domain" description="Peptidase C1A papain C-terminal" evidence="2">
    <location>
        <begin position="19"/>
        <end position="239"/>
    </location>
</feature>
<comment type="caution">
    <text evidence="3">The sequence shown here is derived from an EMBL/GenBank/DDBJ whole genome shotgun (WGS) entry which is preliminary data.</text>
</comment>
<evidence type="ECO:0000259" key="2">
    <source>
        <dbReference type="SMART" id="SM00645"/>
    </source>
</evidence>
<dbReference type="CDD" id="cd02619">
    <property type="entry name" value="Peptidase_C1"/>
    <property type="match status" value="1"/>
</dbReference>
<evidence type="ECO:0000313" key="4">
    <source>
        <dbReference type="Proteomes" id="UP000886780"/>
    </source>
</evidence>
<dbReference type="GO" id="GO:0008234">
    <property type="term" value="F:cysteine-type peptidase activity"/>
    <property type="evidence" value="ECO:0007669"/>
    <property type="project" value="InterPro"/>
</dbReference>
<accession>A0A9D1W587</accession>
<gene>
    <name evidence="3" type="ORF">IAA28_08695</name>
</gene>
<organism evidence="3 4">
    <name type="scientific">Candidatus Lachnoclostridium stercoripullorum</name>
    <dbReference type="NCBI Taxonomy" id="2838635"/>
    <lineage>
        <taxon>Bacteria</taxon>
        <taxon>Bacillati</taxon>
        <taxon>Bacillota</taxon>
        <taxon>Clostridia</taxon>
        <taxon>Lachnospirales</taxon>
        <taxon>Lachnospiraceae</taxon>
    </lineage>
</organism>
<dbReference type="EMBL" id="DXEU01000154">
    <property type="protein sequence ID" value="HIX52865.1"/>
    <property type="molecule type" value="Genomic_DNA"/>
</dbReference>
<reference evidence="3" key="1">
    <citation type="journal article" date="2021" name="PeerJ">
        <title>Extensive microbial diversity within the chicken gut microbiome revealed by metagenomics and culture.</title>
        <authorList>
            <person name="Gilroy R."/>
            <person name="Ravi A."/>
            <person name="Getino M."/>
            <person name="Pursley I."/>
            <person name="Horton D.L."/>
            <person name="Alikhan N.F."/>
            <person name="Baker D."/>
            <person name="Gharbi K."/>
            <person name="Hall N."/>
            <person name="Watson M."/>
            <person name="Adriaenssens E.M."/>
            <person name="Foster-Nyarko E."/>
            <person name="Jarju S."/>
            <person name="Secka A."/>
            <person name="Antonio M."/>
            <person name="Oren A."/>
            <person name="Chaudhuri R.R."/>
            <person name="La Ragione R."/>
            <person name="Hildebrand F."/>
            <person name="Pallen M.J."/>
        </authorList>
    </citation>
    <scope>NUCLEOTIDE SEQUENCE</scope>
    <source>
        <strain evidence="3">ChiGjej4B4-12881</strain>
    </source>
</reference>
<dbReference type="Proteomes" id="UP000886780">
    <property type="component" value="Unassembled WGS sequence"/>
</dbReference>
<sequence length="406" mass="45416">MAVLGMGGAAAAMGRERPLPERYDYREENRAPQVKNQGVLGTCWAFASLTALETSLPAEERMDFSEDHMSLWDRFPRGQRDGGDYIMSMAYLLSWQGPVPESADPYGDGVRTGGLEAAVHVQEIQLSTDRDYEKIKRSVYETGGVQSSIYTDLQGAYSTSPYYNPDTAAYRYNGELEPNHDVVIVGWDDSYPRENFTIPPEGDGAFLCINSWGEAFGDDGFFYISYYDARIGEVAISYTGVEDSGNYDQIYQTDLCGWVGQMGYEEDTAWFANLYTARGDENLEAAGFYATGPDTDYEVYVVEDADGPESLENRRLMAEGHLEEAGYYTIPLKRPVRLQKGQRFALVVKIKSPGKVHPVAIQYDAGDGKRRVVISGEGYLSHNGKRWDRAEEENCDVCLKAYTTEQ</sequence>
<dbReference type="GO" id="GO:0006508">
    <property type="term" value="P:proteolysis"/>
    <property type="evidence" value="ECO:0007669"/>
    <property type="project" value="InterPro"/>
</dbReference>
<dbReference type="Pfam" id="PF00112">
    <property type="entry name" value="Peptidase_C1"/>
    <property type="match status" value="1"/>
</dbReference>
<dbReference type="SMART" id="SM00645">
    <property type="entry name" value="Pept_C1"/>
    <property type="match status" value="1"/>
</dbReference>
<dbReference type="PANTHER" id="PTHR12411">
    <property type="entry name" value="CYSTEINE PROTEASE FAMILY C1-RELATED"/>
    <property type="match status" value="1"/>
</dbReference>
<dbReference type="InterPro" id="IPR013128">
    <property type="entry name" value="Peptidase_C1A"/>
</dbReference>
<dbReference type="AlphaFoldDB" id="A0A9D1W587"/>
<comment type="similarity">
    <text evidence="1">Belongs to the peptidase C1 family.</text>
</comment>
<dbReference type="SUPFAM" id="SSF54001">
    <property type="entry name" value="Cysteine proteinases"/>
    <property type="match status" value="1"/>
</dbReference>
<name>A0A9D1W587_9FIRM</name>
<dbReference type="Gene3D" id="3.90.70.10">
    <property type="entry name" value="Cysteine proteinases"/>
    <property type="match status" value="1"/>
</dbReference>
<protein>
    <submittedName>
        <fullName evidence="3">Peptidase</fullName>
    </submittedName>
</protein>
<evidence type="ECO:0000313" key="3">
    <source>
        <dbReference type="EMBL" id="HIX52865.1"/>
    </source>
</evidence>
<dbReference type="PROSITE" id="PS00139">
    <property type="entry name" value="THIOL_PROTEASE_CYS"/>
    <property type="match status" value="1"/>
</dbReference>
<dbReference type="InterPro" id="IPR000169">
    <property type="entry name" value="Pept_cys_AS"/>
</dbReference>
<dbReference type="InterPro" id="IPR038765">
    <property type="entry name" value="Papain-like_cys_pep_sf"/>
</dbReference>
<evidence type="ECO:0000256" key="1">
    <source>
        <dbReference type="ARBA" id="ARBA00008455"/>
    </source>
</evidence>
<dbReference type="InterPro" id="IPR000668">
    <property type="entry name" value="Peptidase_C1A_C"/>
</dbReference>
<reference evidence="3" key="2">
    <citation type="submission" date="2021-04" db="EMBL/GenBank/DDBJ databases">
        <authorList>
            <person name="Gilroy R."/>
        </authorList>
    </citation>
    <scope>NUCLEOTIDE SEQUENCE</scope>
    <source>
        <strain evidence="3">ChiGjej4B4-12881</strain>
    </source>
</reference>